<gene>
    <name evidence="2" type="ORF">E1I69_21760</name>
</gene>
<evidence type="ECO:0000256" key="1">
    <source>
        <dbReference type="SAM" id="Coils"/>
    </source>
</evidence>
<protein>
    <submittedName>
        <fullName evidence="2">Uncharacterized protein</fullName>
    </submittedName>
</protein>
<accession>A0A4S3PJP9</accession>
<evidence type="ECO:0000313" key="3">
    <source>
        <dbReference type="Proteomes" id="UP000306477"/>
    </source>
</evidence>
<comment type="caution">
    <text evidence="2">The sequence shown here is derived from an EMBL/GenBank/DDBJ whole genome shotgun (WGS) entry which is preliminary data.</text>
</comment>
<evidence type="ECO:0000313" key="2">
    <source>
        <dbReference type="EMBL" id="THE09599.1"/>
    </source>
</evidence>
<keyword evidence="3" id="KW-1185">Reference proteome</keyword>
<reference evidence="2 3" key="1">
    <citation type="journal article" date="2019" name="Indoor Air">
        <title>Impacts of indoor surface finishes on bacterial viability.</title>
        <authorList>
            <person name="Hu J."/>
            <person name="Maamar S.B."/>
            <person name="Glawe A.J."/>
            <person name="Gottel N."/>
            <person name="Gilbert J.A."/>
            <person name="Hartmann E.M."/>
        </authorList>
    </citation>
    <scope>NUCLEOTIDE SEQUENCE [LARGE SCALE GENOMIC DNA]</scope>
    <source>
        <strain evidence="2 3">AF060A6</strain>
    </source>
</reference>
<keyword evidence="1" id="KW-0175">Coiled coil</keyword>
<name>A0A4S3PJP9_9BACI</name>
<feature type="coiled-coil region" evidence="1">
    <location>
        <begin position="130"/>
        <end position="157"/>
    </location>
</feature>
<organism evidence="2 3">
    <name type="scientific">Bacillus timonensis</name>
    <dbReference type="NCBI Taxonomy" id="1033734"/>
    <lineage>
        <taxon>Bacteria</taxon>
        <taxon>Bacillati</taxon>
        <taxon>Bacillota</taxon>
        <taxon>Bacilli</taxon>
        <taxon>Bacillales</taxon>
        <taxon>Bacillaceae</taxon>
        <taxon>Bacillus</taxon>
    </lineage>
</organism>
<dbReference type="AlphaFoldDB" id="A0A4S3PJP9"/>
<dbReference type="Proteomes" id="UP000306477">
    <property type="component" value="Unassembled WGS sequence"/>
</dbReference>
<sequence length="163" mass="18971">MSELQAIVEDHLSKIEEDYQQVAELAKKSAVLQQQQVKELEETSITLLPVMRFIKDNGFRFIDNQNGTYNNLGPVLNYNPETNSQFIFIVDQSTPAVLDLTSQQMTIISYEQLLQRVNYKTVITNLLRTLTYHQELKKIFEANIEKLENELKEFKGMEENNQP</sequence>
<dbReference type="EMBL" id="SLUB01000071">
    <property type="protein sequence ID" value="THE09599.1"/>
    <property type="molecule type" value="Genomic_DNA"/>
</dbReference>
<proteinExistence type="predicted"/>
<dbReference type="RefSeq" id="WP_136381640.1">
    <property type="nucleotide sequence ID" value="NZ_SLUB01000071.1"/>
</dbReference>